<reference evidence="2" key="2">
    <citation type="journal article" date="2015" name="Data Brief">
        <title>Shoot transcriptome of the giant reed, Arundo donax.</title>
        <authorList>
            <person name="Barrero R.A."/>
            <person name="Guerrero F.D."/>
            <person name="Moolhuijzen P."/>
            <person name="Goolsby J.A."/>
            <person name="Tidwell J."/>
            <person name="Bellgard S.E."/>
            <person name="Bellgard M.I."/>
        </authorList>
    </citation>
    <scope>NUCLEOTIDE SEQUENCE</scope>
    <source>
        <tissue evidence="2">Shoot tissue taken approximately 20 cm above the soil surface</tissue>
    </source>
</reference>
<dbReference type="AlphaFoldDB" id="A0A0A9EBN7"/>
<dbReference type="EMBL" id="GBRH01200434">
    <property type="protein sequence ID" value="JAD97461.1"/>
    <property type="molecule type" value="Transcribed_RNA"/>
</dbReference>
<evidence type="ECO:0000256" key="1">
    <source>
        <dbReference type="SAM" id="MobiDB-lite"/>
    </source>
</evidence>
<proteinExistence type="predicted"/>
<evidence type="ECO:0000313" key="2">
    <source>
        <dbReference type="EMBL" id="JAD97461.1"/>
    </source>
</evidence>
<reference evidence="2" key="1">
    <citation type="submission" date="2014-09" db="EMBL/GenBank/DDBJ databases">
        <authorList>
            <person name="Magalhaes I.L.F."/>
            <person name="Oliveira U."/>
            <person name="Santos F.R."/>
            <person name="Vidigal T.H.D.A."/>
            <person name="Brescovit A.D."/>
            <person name="Santos A.J."/>
        </authorList>
    </citation>
    <scope>NUCLEOTIDE SEQUENCE</scope>
    <source>
        <tissue evidence="2">Shoot tissue taken approximately 20 cm above the soil surface</tissue>
    </source>
</reference>
<feature type="region of interest" description="Disordered" evidence="1">
    <location>
        <begin position="30"/>
        <end position="55"/>
    </location>
</feature>
<feature type="compositionally biased region" description="Low complexity" evidence="1">
    <location>
        <begin position="33"/>
        <end position="48"/>
    </location>
</feature>
<protein>
    <submittedName>
        <fullName evidence="2">Uncharacterized protein</fullName>
    </submittedName>
</protein>
<organism evidence="2">
    <name type="scientific">Arundo donax</name>
    <name type="common">Giant reed</name>
    <name type="synonym">Donax arundinaceus</name>
    <dbReference type="NCBI Taxonomy" id="35708"/>
    <lineage>
        <taxon>Eukaryota</taxon>
        <taxon>Viridiplantae</taxon>
        <taxon>Streptophyta</taxon>
        <taxon>Embryophyta</taxon>
        <taxon>Tracheophyta</taxon>
        <taxon>Spermatophyta</taxon>
        <taxon>Magnoliopsida</taxon>
        <taxon>Liliopsida</taxon>
        <taxon>Poales</taxon>
        <taxon>Poaceae</taxon>
        <taxon>PACMAD clade</taxon>
        <taxon>Arundinoideae</taxon>
        <taxon>Arundineae</taxon>
        <taxon>Arundo</taxon>
    </lineage>
</organism>
<sequence>MLLLISGLMPRKSGLLVVCRCRTVSGSMVTTPSASAISSASSSSSRAAKPWKAVS</sequence>
<name>A0A0A9EBN7_ARUDO</name>
<accession>A0A0A9EBN7</accession>